<evidence type="ECO:0000256" key="1">
    <source>
        <dbReference type="SAM" id="MobiDB-lite"/>
    </source>
</evidence>
<dbReference type="Proteomes" id="UP000534783">
    <property type="component" value="Unassembled WGS sequence"/>
</dbReference>
<organism evidence="2 3">
    <name type="scientific">Candidatus Manganitrophus noduliformans</name>
    <dbReference type="NCBI Taxonomy" id="2606439"/>
    <lineage>
        <taxon>Bacteria</taxon>
        <taxon>Pseudomonadati</taxon>
        <taxon>Nitrospirota</taxon>
        <taxon>Nitrospiria</taxon>
        <taxon>Candidatus Troglogloeales</taxon>
        <taxon>Candidatus Manganitrophaceae</taxon>
        <taxon>Candidatus Manganitrophus</taxon>
    </lineage>
</organism>
<accession>A0A7X6IBB8</accession>
<evidence type="ECO:0000313" key="2">
    <source>
        <dbReference type="EMBL" id="NKE71244.1"/>
    </source>
</evidence>
<gene>
    <name evidence="2" type="ORF">MNODULE_10895</name>
</gene>
<feature type="compositionally biased region" description="Polar residues" evidence="1">
    <location>
        <begin position="1"/>
        <end position="14"/>
    </location>
</feature>
<reference evidence="2 3" key="1">
    <citation type="journal article" date="2020" name="Nature">
        <title>Bacterial chemolithoautotrophy via manganese oxidation.</title>
        <authorList>
            <person name="Yu H."/>
            <person name="Leadbetter J.R."/>
        </authorList>
    </citation>
    <scope>NUCLEOTIDE SEQUENCE [LARGE SCALE GENOMIC DNA]</scope>
    <source>
        <strain evidence="2 3">Mn-1</strain>
    </source>
</reference>
<feature type="region of interest" description="Disordered" evidence="1">
    <location>
        <begin position="1"/>
        <end position="33"/>
    </location>
</feature>
<protein>
    <submittedName>
        <fullName evidence="2">Uncharacterized protein</fullName>
    </submittedName>
</protein>
<dbReference type="RefSeq" id="WP_168059701.1">
    <property type="nucleotide sequence ID" value="NZ_VTOW01000002.1"/>
</dbReference>
<name>A0A7X6IBB8_9BACT</name>
<proteinExistence type="predicted"/>
<dbReference type="EMBL" id="VTOW01000002">
    <property type="protein sequence ID" value="NKE71244.1"/>
    <property type="molecule type" value="Genomic_DNA"/>
</dbReference>
<sequence length="92" mass="10243">MPITQQNREQSGTKETGFKLLKEERKEHPGTIGNNKAKAAYFRFLNRVPGVQITPGAPNLSKIRTSGGVSVAWKPTFRAIIQAGYVRLIYVN</sequence>
<keyword evidence="3" id="KW-1185">Reference proteome</keyword>
<feature type="compositionally biased region" description="Basic and acidic residues" evidence="1">
    <location>
        <begin position="16"/>
        <end position="29"/>
    </location>
</feature>
<comment type="caution">
    <text evidence="2">The sequence shown here is derived from an EMBL/GenBank/DDBJ whole genome shotgun (WGS) entry which is preliminary data.</text>
</comment>
<dbReference type="AlphaFoldDB" id="A0A7X6IBB8"/>
<evidence type="ECO:0000313" key="3">
    <source>
        <dbReference type="Proteomes" id="UP000534783"/>
    </source>
</evidence>